<sequence>MQKRISIPLFFVGFFLINFAQAQVKIGDNPQTIDPASILELESSDKVLVITRVDSLQMTTIVPNRGALVYNTTADCVYYYDGAAWVSMCEGADGGAHTATPIVNSESTIVITPTAGGNNFEIAPNSITSDQILNGGINGVDIQNGSIGRGKLAPNAVDKARIAQNAVGPYAIDRDSLPLSFFNNDAGFITGANVVSGDADNSISVGSDSGAFFDATFLEDNIAANTAAIAADGDKSNTNEIQTLSISGNLLSITNGNAVTIPTADGSDTNINEGNNITITGNGTAATPYVINAANEVDGSITNELITGVLLNASNQLVITEAGTNTTVDLSSLAGGGALAQINSTATVTVSGDGSAATPYELTVVGGTGTTQNAAQVPVTATPANYTAATADVEAHLAGIDAALTGGSTDDQNAGEVPVALTATNYTAATPDVEAHFAGINTALGTAGTAQNLSQVLATGASAGNLKIADLLNPTLDQDAATKKYVDDEITANNTLADGDILVGDATGVAQAVTLSGDATMDNAGVLTVEDDAINTDKILDATIGLTDLSDMGATADGQILKWDTATTSWIVSNGSSHFGTENAIFFGDDVDGSPTDAGNEFYWDPEGRKVSTLGFGALYIGLDGALNTKSTVAKVQIMEQLGGQLSYALHLQNDTNSNGSAVATLFAVDGEGGFGKGALAYERTGAYATGDFHFLQNSNNTNESLPTLADKAFTVKNNRDIVLYNGIEIAGDRGDANQVLTSNGAGAVSWEDAGELSITDADTNDALVVQTDGKGYNIGVDDTTIEIISDALQVKDASINSAKITNGTIALEDLSNMGATTNGEVLKWDQDNLVWKIGTDDAASTTYTGGAGITLTGTTFAVDNLAGEVTGPTSATVIADDVIGTDELAPNAVFEENINANAVTSAKIAPNTIAIEDLSPMGATANGQVLKWDNDNTTWTIGTDNGGSTSYTAGDGLAVTAANDFSVNVDDSTIEIASDVLLIKDDGVTNAKIADDAVNTDQIAPGAVKENSIANDEVTIIKIKESTIDGQILTTNGTDVVWADAQNFAKSDLTQTLGQKRIYDLNGSNLQFATNGGKIGIGALPGEPQDQLDVRGSIRSREGFNATGGDAGGPGYGFYTNDDNDTGMFRASEDNLGFSTGGVEVLRIDDAQNVGIGTDTPTRKLHIAGDLQVDGGVWVAATQVHPDYVFEKYFNGYSNLKSSYSFRSLEEIEIFVKKNNHLPGILSAEQIKNEGSYNLSNANTVHLEKIEELFLHTIEQEKEIKKLKAEKEAMAKELKSMKNDIEEIKALLNK</sequence>
<protein>
    <recommendedName>
        <fullName evidence="4">Endosialidase-like protein</fullName>
    </recommendedName>
</protein>
<keyword evidence="3" id="KW-1185">Reference proteome</keyword>
<dbReference type="EMBL" id="RCNR01000048">
    <property type="protein sequence ID" value="MUH37694.1"/>
    <property type="molecule type" value="Genomic_DNA"/>
</dbReference>
<accession>A0A7X2ZWM4</accession>
<comment type="caution">
    <text evidence="2">The sequence shown here is derived from an EMBL/GenBank/DDBJ whole genome shotgun (WGS) entry which is preliminary data.</text>
</comment>
<proteinExistence type="predicted"/>
<feature type="coiled-coil region" evidence="1">
    <location>
        <begin position="1251"/>
        <end position="1292"/>
    </location>
</feature>
<dbReference type="Proteomes" id="UP000540519">
    <property type="component" value="Unassembled WGS sequence"/>
</dbReference>
<evidence type="ECO:0008006" key="4">
    <source>
        <dbReference type="Google" id="ProtNLM"/>
    </source>
</evidence>
<evidence type="ECO:0000313" key="2">
    <source>
        <dbReference type="EMBL" id="MUH37694.1"/>
    </source>
</evidence>
<name>A0A7X2ZWM4_9FLAO</name>
<reference evidence="2 3" key="1">
    <citation type="journal article" date="2019" name="Mar. Drugs">
        <title>Comparative Genomics and CAZyme Genome Repertoires of Marine Zobellia amurskyensis KMM 3526(T) and Zobellia laminariae KMM 3676(T).</title>
        <authorList>
            <person name="Chernysheva N."/>
            <person name="Bystritskaya E."/>
            <person name="Stenkova A."/>
            <person name="Golovkin I."/>
            <person name="Nedashkovskaya O."/>
            <person name="Isaeva M."/>
        </authorList>
    </citation>
    <scope>NUCLEOTIDE SEQUENCE [LARGE SCALE GENOMIC DNA]</scope>
    <source>
        <strain evidence="2 3">KMM 3526</strain>
    </source>
</reference>
<evidence type="ECO:0000256" key="1">
    <source>
        <dbReference type="SAM" id="Coils"/>
    </source>
</evidence>
<organism evidence="2 3">
    <name type="scientific">Zobellia amurskyensis</name>
    <dbReference type="NCBI Taxonomy" id="248905"/>
    <lineage>
        <taxon>Bacteria</taxon>
        <taxon>Pseudomonadati</taxon>
        <taxon>Bacteroidota</taxon>
        <taxon>Flavobacteriia</taxon>
        <taxon>Flavobacteriales</taxon>
        <taxon>Flavobacteriaceae</taxon>
        <taxon>Zobellia</taxon>
    </lineage>
</organism>
<keyword evidence="1" id="KW-0175">Coiled coil</keyword>
<dbReference type="OrthoDB" id="9808953at2"/>
<evidence type="ECO:0000313" key="3">
    <source>
        <dbReference type="Proteomes" id="UP000540519"/>
    </source>
</evidence>
<gene>
    <name evidence="2" type="ORF">D9O36_17730</name>
</gene>
<dbReference type="RefSeq" id="WP_155600924.1">
    <property type="nucleotide sequence ID" value="NZ_RCNR01000048.1"/>
</dbReference>